<sequence>MALEAFFEVGRVPRDGDRVGHIVVFLGSFLDATPSTLQRLRWCKVGERAVDEIVGPLRNIADDGEDEMVVGRDNILVRERCEVGTAETHALSPQSSRIQPSQPLLVVTAIRGTPPSFPVKNQETAL</sequence>
<gene>
    <name evidence="1" type="ORF">GJR96_09225</name>
</gene>
<dbReference type="AlphaFoldDB" id="A0A6A8GG47"/>
<accession>A0A6A8GG47</accession>
<proteinExistence type="predicted"/>
<reference evidence="1 2" key="1">
    <citation type="submission" date="2019-11" db="EMBL/GenBank/DDBJ databases">
        <title>Whole genome sequence of Haloferax sp. MBLA0076.</title>
        <authorList>
            <person name="Seo M.-J."/>
            <person name="Cho E.-S."/>
        </authorList>
    </citation>
    <scope>NUCLEOTIDE SEQUENCE [LARGE SCALE GENOMIC DNA]</scope>
    <source>
        <strain evidence="1 2">MBLA0076</strain>
    </source>
</reference>
<dbReference type="EMBL" id="WKJO01000001">
    <property type="protein sequence ID" value="MRX22135.1"/>
    <property type="molecule type" value="Genomic_DNA"/>
</dbReference>
<protein>
    <submittedName>
        <fullName evidence="1">Uncharacterized protein</fullName>
    </submittedName>
</protein>
<comment type="caution">
    <text evidence="1">The sequence shown here is derived from an EMBL/GenBank/DDBJ whole genome shotgun (WGS) entry which is preliminary data.</text>
</comment>
<dbReference type="Proteomes" id="UP000439022">
    <property type="component" value="Unassembled WGS sequence"/>
</dbReference>
<keyword evidence="2" id="KW-1185">Reference proteome</keyword>
<name>A0A6A8GG47_9EURY</name>
<evidence type="ECO:0000313" key="1">
    <source>
        <dbReference type="EMBL" id="MRX22135.1"/>
    </source>
</evidence>
<organism evidence="1 2">
    <name type="scientific">Haloferax litoreum</name>
    <dbReference type="NCBI Taxonomy" id="2666140"/>
    <lineage>
        <taxon>Archaea</taxon>
        <taxon>Methanobacteriati</taxon>
        <taxon>Methanobacteriota</taxon>
        <taxon>Stenosarchaea group</taxon>
        <taxon>Halobacteria</taxon>
        <taxon>Halobacteriales</taxon>
        <taxon>Haloferacaceae</taxon>
        <taxon>Haloferax</taxon>
    </lineage>
</organism>
<dbReference type="RefSeq" id="WP_154326201.1">
    <property type="nucleotide sequence ID" value="NZ_WKJO01000001.1"/>
</dbReference>
<evidence type="ECO:0000313" key="2">
    <source>
        <dbReference type="Proteomes" id="UP000439022"/>
    </source>
</evidence>